<reference evidence="2 3" key="1">
    <citation type="submission" date="2014-04" db="EMBL/GenBank/DDBJ databases">
        <authorList>
            <consortium name="DOE Joint Genome Institute"/>
            <person name="Kuo A."/>
            <person name="Girlanda M."/>
            <person name="Perotto S."/>
            <person name="Kohler A."/>
            <person name="Nagy L.G."/>
            <person name="Floudas D."/>
            <person name="Copeland A."/>
            <person name="Barry K.W."/>
            <person name="Cichocki N."/>
            <person name="Veneault-Fourrey C."/>
            <person name="LaButti K."/>
            <person name="Lindquist E.A."/>
            <person name="Lipzen A."/>
            <person name="Lundell T."/>
            <person name="Morin E."/>
            <person name="Murat C."/>
            <person name="Sun H."/>
            <person name="Tunlid A."/>
            <person name="Henrissat B."/>
            <person name="Grigoriev I.V."/>
            <person name="Hibbett D.S."/>
            <person name="Martin F."/>
            <person name="Nordberg H.P."/>
            <person name="Cantor M.N."/>
            <person name="Hua S.X."/>
        </authorList>
    </citation>
    <scope>NUCLEOTIDE SEQUENCE [LARGE SCALE GENOMIC DNA]</scope>
    <source>
        <strain evidence="2 3">MUT 4182</strain>
    </source>
</reference>
<dbReference type="Proteomes" id="UP000054248">
    <property type="component" value="Unassembled WGS sequence"/>
</dbReference>
<gene>
    <name evidence="2" type="ORF">M407DRAFT_17441</name>
</gene>
<feature type="region of interest" description="Disordered" evidence="1">
    <location>
        <begin position="54"/>
        <end position="76"/>
    </location>
</feature>
<feature type="compositionally biased region" description="Polar residues" evidence="1">
    <location>
        <begin position="66"/>
        <end position="76"/>
    </location>
</feature>
<reference evidence="3" key="2">
    <citation type="submission" date="2015-01" db="EMBL/GenBank/DDBJ databases">
        <title>Evolutionary Origins and Diversification of the Mycorrhizal Mutualists.</title>
        <authorList>
            <consortium name="DOE Joint Genome Institute"/>
            <consortium name="Mycorrhizal Genomics Consortium"/>
            <person name="Kohler A."/>
            <person name="Kuo A."/>
            <person name="Nagy L.G."/>
            <person name="Floudas D."/>
            <person name="Copeland A."/>
            <person name="Barry K.W."/>
            <person name="Cichocki N."/>
            <person name="Veneault-Fourrey C."/>
            <person name="LaButti K."/>
            <person name="Lindquist E.A."/>
            <person name="Lipzen A."/>
            <person name="Lundell T."/>
            <person name="Morin E."/>
            <person name="Murat C."/>
            <person name="Riley R."/>
            <person name="Ohm R."/>
            <person name="Sun H."/>
            <person name="Tunlid A."/>
            <person name="Henrissat B."/>
            <person name="Grigoriev I.V."/>
            <person name="Hibbett D.S."/>
            <person name="Martin F."/>
        </authorList>
    </citation>
    <scope>NUCLEOTIDE SEQUENCE [LARGE SCALE GENOMIC DNA]</scope>
    <source>
        <strain evidence="3">MUT 4182</strain>
    </source>
</reference>
<evidence type="ECO:0000313" key="2">
    <source>
        <dbReference type="EMBL" id="KIO33840.1"/>
    </source>
</evidence>
<organism evidence="2 3">
    <name type="scientific">Tulasnella calospora MUT 4182</name>
    <dbReference type="NCBI Taxonomy" id="1051891"/>
    <lineage>
        <taxon>Eukaryota</taxon>
        <taxon>Fungi</taxon>
        <taxon>Dikarya</taxon>
        <taxon>Basidiomycota</taxon>
        <taxon>Agaricomycotina</taxon>
        <taxon>Agaricomycetes</taxon>
        <taxon>Cantharellales</taxon>
        <taxon>Tulasnellaceae</taxon>
        <taxon>Tulasnella</taxon>
    </lineage>
</organism>
<keyword evidence="3" id="KW-1185">Reference proteome</keyword>
<dbReference type="HOGENOM" id="CLU_2656291_0_0_1"/>
<proteinExistence type="predicted"/>
<dbReference type="EMBL" id="KN822946">
    <property type="protein sequence ID" value="KIO33840.1"/>
    <property type="molecule type" value="Genomic_DNA"/>
</dbReference>
<evidence type="ECO:0000313" key="3">
    <source>
        <dbReference type="Proteomes" id="UP000054248"/>
    </source>
</evidence>
<evidence type="ECO:0000256" key="1">
    <source>
        <dbReference type="SAM" id="MobiDB-lite"/>
    </source>
</evidence>
<protein>
    <submittedName>
        <fullName evidence="2">Uncharacterized protein</fullName>
    </submittedName>
</protein>
<accession>A0A0C3QLZ0</accession>
<name>A0A0C3QLZ0_9AGAM</name>
<sequence>MTYVSGPNGSYGLDIDLEDDEEADVRPLGRPQVVFDAEQRAREQERRMQQQRRAAAQAAVRPVDTGDQTDTWASLG</sequence>
<dbReference type="AlphaFoldDB" id="A0A0C3QLZ0"/>